<evidence type="ECO:0000313" key="6">
    <source>
        <dbReference type="Proteomes" id="UP000625735"/>
    </source>
</evidence>
<dbReference type="SMART" id="SM00028">
    <property type="entry name" value="TPR"/>
    <property type="match status" value="6"/>
</dbReference>
<dbReference type="InterPro" id="IPR011990">
    <property type="entry name" value="TPR-like_helical_dom_sf"/>
</dbReference>
<dbReference type="AlphaFoldDB" id="A0A916Y039"/>
<accession>A0A916Y039</accession>
<keyword evidence="1" id="KW-0677">Repeat</keyword>
<reference evidence="5" key="1">
    <citation type="journal article" date="2014" name="Int. J. Syst. Evol. Microbiol.">
        <title>Complete genome sequence of Corynebacterium casei LMG S-19264T (=DSM 44701T), isolated from a smear-ripened cheese.</title>
        <authorList>
            <consortium name="US DOE Joint Genome Institute (JGI-PGF)"/>
            <person name="Walter F."/>
            <person name="Albersmeier A."/>
            <person name="Kalinowski J."/>
            <person name="Ruckert C."/>
        </authorList>
    </citation>
    <scope>NUCLEOTIDE SEQUENCE</scope>
    <source>
        <strain evidence="5">CGMCC 1.12506</strain>
    </source>
</reference>
<dbReference type="InterPro" id="IPR052346">
    <property type="entry name" value="O-mannosyl-transferase_TMTC"/>
</dbReference>
<gene>
    <name evidence="5" type="ORF">GCM10011343_11520</name>
</gene>
<keyword evidence="6" id="KW-1185">Reference proteome</keyword>
<evidence type="ECO:0000256" key="4">
    <source>
        <dbReference type="SAM" id="SignalP"/>
    </source>
</evidence>
<sequence length="450" mass="52931">MTIKRLFFAFIVLGFLSQPLQLWSQEEPEDIALDTDEFQVFFYESLKQKGIENYDKAINALQRCEALQPNNPVVYFELGKNYQAQKDYLPAYENYEKAVKLDANNRWYWAGMYDMAFAMRDYDKAINHLNKLITFKKEYKEELVKLYMNTQKFDKALELITELDETVGKSEQRNQYKAQIMSASKYKGNDKNSLESAIKSFPNEESNYIALIYIFSEENQFEKAFEVAKQLEKNIPTSEWAQVSLFKFHLEKQEVEKAILAMERVVSSPIIDKKIKHRVFNEFIVFAKDDPKYVATIDKTITYFNDDKEINVAKELGKFYQNKANWNAAVKYYEVQFKNSPEDVENRMLLLQAYVETNRFEPLAELSDKSLELYPLQPDFYYYAGLANNQSKKHKKAIDLLESGLDYIIDNPKMEANFYIQLGEAFNATGDMKKKEMYFTKAEKLLKQIK</sequence>
<evidence type="ECO:0000256" key="2">
    <source>
        <dbReference type="ARBA" id="ARBA00022803"/>
    </source>
</evidence>
<feature type="chain" id="PRO_5037599761" evidence="4">
    <location>
        <begin position="25"/>
        <end position="450"/>
    </location>
</feature>
<name>A0A916Y039_9FLAO</name>
<proteinExistence type="predicted"/>
<dbReference type="SUPFAM" id="SSF81901">
    <property type="entry name" value="HCP-like"/>
    <property type="match status" value="1"/>
</dbReference>
<dbReference type="PANTHER" id="PTHR44227:SF3">
    <property type="entry name" value="PROTEIN O-MANNOSYL-TRANSFERASE TMTC4"/>
    <property type="match status" value="1"/>
</dbReference>
<evidence type="ECO:0000256" key="3">
    <source>
        <dbReference type="PROSITE-ProRule" id="PRU00339"/>
    </source>
</evidence>
<dbReference type="Gene3D" id="1.25.40.10">
    <property type="entry name" value="Tetratricopeptide repeat domain"/>
    <property type="match status" value="3"/>
</dbReference>
<evidence type="ECO:0000313" key="5">
    <source>
        <dbReference type="EMBL" id="GGD23043.1"/>
    </source>
</evidence>
<dbReference type="RefSeq" id="WP_188361584.1">
    <property type="nucleotide sequence ID" value="NZ_BMFG01000003.1"/>
</dbReference>
<dbReference type="Pfam" id="PF13181">
    <property type="entry name" value="TPR_8"/>
    <property type="match status" value="1"/>
</dbReference>
<dbReference type="SUPFAM" id="SSF48452">
    <property type="entry name" value="TPR-like"/>
    <property type="match status" value="1"/>
</dbReference>
<dbReference type="PROSITE" id="PS50005">
    <property type="entry name" value="TPR"/>
    <property type="match status" value="1"/>
</dbReference>
<evidence type="ECO:0000256" key="1">
    <source>
        <dbReference type="ARBA" id="ARBA00022737"/>
    </source>
</evidence>
<feature type="signal peptide" evidence="4">
    <location>
        <begin position="1"/>
        <end position="24"/>
    </location>
</feature>
<organism evidence="5 6">
    <name type="scientific">Flavobacterium orientale</name>
    <dbReference type="NCBI Taxonomy" id="1756020"/>
    <lineage>
        <taxon>Bacteria</taxon>
        <taxon>Pseudomonadati</taxon>
        <taxon>Bacteroidota</taxon>
        <taxon>Flavobacteriia</taxon>
        <taxon>Flavobacteriales</taxon>
        <taxon>Flavobacteriaceae</taxon>
        <taxon>Flavobacterium</taxon>
    </lineage>
</organism>
<protein>
    <submittedName>
        <fullName evidence="5">Cytochrome c biosynthesis protein</fullName>
    </submittedName>
</protein>
<dbReference type="InterPro" id="IPR019734">
    <property type="entry name" value="TPR_rpt"/>
</dbReference>
<dbReference type="PANTHER" id="PTHR44227">
    <property type="match status" value="1"/>
</dbReference>
<dbReference type="EMBL" id="BMFG01000003">
    <property type="protein sequence ID" value="GGD23043.1"/>
    <property type="molecule type" value="Genomic_DNA"/>
</dbReference>
<keyword evidence="4" id="KW-0732">Signal</keyword>
<reference evidence="5" key="2">
    <citation type="submission" date="2020-09" db="EMBL/GenBank/DDBJ databases">
        <authorList>
            <person name="Sun Q."/>
            <person name="Zhou Y."/>
        </authorList>
    </citation>
    <scope>NUCLEOTIDE SEQUENCE</scope>
    <source>
        <strain evidence="5">CGMCC 1.12506</strain>
    </source>
</reference>
<dbReference type="Proteomes" id="UP000625735">
    <property type="component" value="Unassembled WGS sequence"/>
</dbReference>
<keyword evidence="2 3" id="KW-0802">TPR repeat</keyword>
<feature type="repeat" description="TPR" evidence="3">
    <location>
        <begin position="72"/>
        <end position="105"/>
    </location>
</feature>
<comment type="caution">
    <text evidence="5">The sequence shown here is derived from an EMBL/GenBank/DDBJ whole genome shotgun (WGS) entry which is preliminary data.</text>
</comment>